<feature type="non-terminal residue" evidence="2">
    <location>
        <position position="1"/>
    </location>
</feature>
<proteinExistence type="predicted"/>
<name>A0A0B6Y4I9_9EUPU</name>
<evidence type="ECO:0000313" key="2">
    <source>
        <dbReference type="EMBL" id="CEK50988.1"/>
    </source>
</evidence>
<evidence type="ECO:0000256" key="1">
    <source>
        <dbReference type="SAM" id="MobiDB-lite"/>
    </source>
</evidence>
<dbReference type="EMBL" id="HACG01004123">
    <property type="protein sequence ID" value="CEK50988.1"/>
    <property type="molecule type" value="Transcribed_RNA"/>
</dbReference>
<feature type="compositionally biased region" description="Polar residues" evidence="1">
    <location>
        <begin position="104"/>
        <end position="115"/>
    </location>
</feature>
<sequence>SGRSKKDYTPPPPLLLMPAGGGLTFIPPDHPNILMPVVQSAPALLKPEVEAERDYFVGHSQAQSRTSPLHADYIQSSGTVGHESFTHAGQPPSSLIPIFAPSQFGSRVGNETSPHSAALLSSAKHPPLTNPSVSSNMY</sequence>
<feature type="region of interest" description="Disordered" evidence="1">
    <location>
        <begin position="104"/>
        <end position="138"/>
    </location>
</feature>
<feature type="non-terminal residue" evidence="2">
    <location>
        <position position="138"/>
    </location>
</feature>
<reference evidence="2" key="1">
    <citation type="submission" date="2014-12" db="EMBL/GenBank/DDBJ databases">
        <title>Insight into the proteome of Arion vulgaris.</title>
        <authorList>
            <person name="Aradska J."/>
            <person name="Bulat T."/>
            <person name="Smidak R."/>
            <person name="Sarate P."/>
            <person name="Gangsoo J."/>
            <person name="Sialana F."/>
            <person name="Bilban M."/>
            <person name="Lubec G."/>
        </authorList>
    </citation>
    <scope>NUCLEOTIDE SEQUENCE</scope>
    <source>
        <tissue evidence="2">Skin</tissue>
    </source>
</reference>
<organism evidence="2">
    <name type="scientific">Arion vulgaris</name>
    <dbReference type="NCBI Taxonomy" id="1028688"/>
    <lineage>
        <taxon>Eukaryota</taxon>
        <taxon>Metazoa</taxon>
        <taxon>Spiralia</taxon>
        <taxon>Lophotrochozoa</taxon>
        <taxon>Mollusca</taxon>
        <taxon>Gastropoda</taxon>
        <taxon>Heterobranchia</taxon>
        <taxon>Euthyneura</taxon>
        <taxon>Panpulmonata</taxon>
        <taxon>Eupulmonata</taxon>
        <taxon>Stylommatophora</taxon>
        <taxon>Helicina</taxon>
        <taxon>Arionoidea</taxon>
        <taxon>Arionidae</taxon>
        <taxon>Arion</taxon>
    </lineage>
</organism>
<dbReference type="AlphaFoldDB" id="A0A0B6Y4I9"/>
<accession>A0A0B6Y4I9</accession>
<protein>
    <submittedName>
        <fullName evidence="2">Uncharacterized protein</fullName>
    </submittedName>
</protein>
<gene>
    <name evidence="2" type="primary">ORF12174</name>
</gene>